<comment type="caution">
    <text evidence="1">The sequence shown here is derived from an EMBL/GenBank/DDBJ whole genome shotgun (WGS) entry which is preliminary data.</text>
</comment>
<name>A0A8H6WU28_9AGAR</name>
<proteinExistence type="predicted"/>
<dbReference type="InterPro" id="IPR010775">
    <property type="entry name" value="DUF1365"/>
</dbReference>
<accession>A0A8H6WU28</accession>
<organism evidence="1 2">
    <name type="scientific">Mycena venus</name>
    <dbReference type="NCBI Taxonomy" id="2733690"/>
    <lineage>
        <taxon>Eukaryota</taxon>
        <taxon>Fungi</taxon>
        <taxon>Dikarya</taxon>
        <taxon>Basidiomycota</taxon>
        <taxon>Agaricomycotina</taxon>
        <taxon>Agaricomycetes</taxon>
        <taxon>Agaricomycetidae</taxon>
        <taxon>Agaricales</taxon>
        <taxon>Marasmiineae</taxon>
        <taxon>Mycenaceae</taxon>
        <taxon>Mycena</taxon>
    </lineage>
</organism>
<dbReference type="OrthoDB" id="3340520at2759"/>
<evidence type="ECO:0008006" key="3">
    <source>
        <dbReference type="Google" id="ProtNLM"/>
    </source>
</evidence>
<dbReference type="PANTHER" id="PTHR33973">
    <property type="entry name" value="OS07G0153300 PROTEIN"/>
    <property type="match status" value="1"/>
</dbReference>
<dbReference type="EMBL" id="JACAZI010000041">
    <property type="protein sequence ID" value="KAF7326679.1"/>
    <property type="molecule type" value="Genomic_DNA"/>
</dbReference>
<dbReference type="PANTHER" id="PTHR33973:SF4">
    <property type="entry name" value="OS07G0153300 PROTEIN"/>
    <property type="match status" value="1"/>
</dbReference>
<evidence type="ECO:0000313" key="1">
    <source>
        <dbReference type="EMBL" id="KAF7326679.1"/>
    </source>
</evidence>
<sequence length="511" mass="57012">MDATPTYPRGYILENQVIHARLVPVGSTHAFTYPTLSLLLSLNALESHSLDLGWGWIFGYGGRWARLVGLRPAPYLTENGGSIRQRLEKVLLDRGFGGELEDAWMMTMPSLLGFEGINPLTVYFCYRPGGQLFLAVLEVHNTFGESHVYCLELNKGEDKMPARGFDHQWTIPRAFHVSPFNDRRGFYTISIKSPTHSPTGISYPETSLPPRPSIRVHLHTQSDDPVPVPGPLKLTALLRPTSATPLTSRALILALFRAPVRPLLRLDVFIRPEPVPATWVPPNPNSGLDPLRLPVEGGVRWLSEGPFERYARHQVESFLGRRVDETGVSVSLIPADPSLTPLTFSPSVPPTNHEAQQQLTISYLSPRLYTILLISPSAQHALLLGTAEHIFTTSSTELFLSTFAAPSRPPAPSPARHPVPTEAWLSLIIPQRHALDPDPMAASRLDSWISTAVIWTLLFLNRMEPWVFWMARARPVEGTEPWKMWERAAKVHKGEAVEVPRDPSGSVRREN</sequence>
<reference evidence="1" key="1">
    <citation type="submission" date="2020-05" db="EMBL/GenBank/DDBJ databases">
        <title>Mycena genomes resolve the evolution of fungal bioluminescence.</title>
        <authorList>
            <person name="Tsai I.J."/>
        </authorList>
    </citation>
    <scope>NUCLEOTIDE SEQUENCE</scope>
    <source>
        <strain evidence="1">CCC161011</strain>
    </source>
</reference>
<dbReference type="Pfam" id="PF07103">
    <property type="entry name" value="DUF1365"/>
    <property type="match status" value="1"/>
</dbReference>
<keyword evidence="2" id="KW-1185">Reference proteome</keyword>
<protein>
    <recommendedName>
        <fullName evidence="3">DUF1365-domain-containing protein</fullName>
    </recommendedName>
</protein>
<dbReference type="Proteomes" id="UP000620124">
    <property type="component" value="Unassembled WGS sequence"/>
</dbReference>
<dbReference type="AlphaFoldDB" id="A0A8H6WU28"/>
<evidence type="ECO:0000313" key="2">
    <source>
        <dbReference type="Proteomes" id="UP000620124"/>
    </source>
</evidence>
<gene>
    <name evidence="1" type="ORF">MVEN_02605100</name>
</gene>